<name>A0A1F7X2I7_9BACT</name>
<dbReference type="Pfam" id="PF01381">
    <property type="entry name" value="HTH_3"/>
    <property type="match status" value="1"/>
</dbReference>
<dbReference type="PROSITE" id="PS50943">
    <property type="entry name" value="HTH_CROC1"/>
    <property type="match status" value="1"/>
</dbReference>
<dbReference type="Gene3D" id="1.10.260.40">
    <property type="entry name" value="lambda repressor-like DNA-binding domains"/>
    <property type="match status" value="1"/>
</dbReference>
<proteinExistence type="predicted"/>
<gene>
    <name evidence="2" type="ORF">A2Z67_03820</name>
</gene>
<dbReference type="Proteomes" id="UP000176939">
    <property type="component" value="Unassembled WGS sequence"/>
</dbReference>
<dbReference type="InterPro" id="IPR001387">
    <property type="entry name" value="Cro/C1-type_HTH"/>
</dbReference>
<comment type="caution">
    <text evidence="2">The sequence shown here is derived from an EMBL/GenBank/DDBJ whole genome shotgun (WGS) entry which is preliminary data.</text>
</comment>
<feature type="domain" description="HTH cro/C1-type" evidence="1">
    <location>
        <begin position="7"/>
        <end position="62"/>
    </location>
</feature>
<evidence type="ECO:0000313" key="2">
    <source>
        <dbReference type="EMBL" id="OGM09093.1"/>
    </source>
</evidence>
<dbReference type="SMART" id="SM00530">
    <property type="entry name" value="HTH_XRE"/>
    <property type="match status" value="1"/>
</dbReference>
<reference evidence="2 3" key="1">
    <citation type="journal article" date="2016" name="Nat. Commun.">
        <title>Thousands of microbial genomes shed light on interconnected biogeochemical processes in an aquifer system.</title>
        <authorList>
            <person name="Anantharaman K."/>
            <person name="Brown C.T."/>
            <person name="Hug L.A."/>
            <person name="Sharon I."/>
            <person name="Castelle C.J."/>
            <person name="Probst A.J."/>
            <person name="Thomas B.C."/>
            <person name="Singh A."/>
            <person name="Wilkins M.J."/>
            <person name="Karaoz U."/>
            <person name="Brodie E.L."/>
            <person name="Williams K.H."/>
            <person name="Hubbard S.S."/>
            <person name="Banfield J.F."/>
        </authorList>
    </citation>
    <scope>NUCLEOTIDE SEQUENCE [LARGE SCALE GENOMIC DNA]</scope>
</reference>
<dbReference type="EMBL" id="MGFQ01000027">
    <property type="protein sequence ID" value="OGM09093.1"/>
    <property type="molecule type" value="Genomic_DNA"/>
</dbReference>
<sequence>MSVGEKIKQLRIAKGWTQRDLSIASDVTVESISRFENGHIENPHKSIIRSIAQALSTTVETLKGDI</sequence>
<dbReference type="CDD" id="cd00093">
    <property type="entry name" value="HTH_XRE"/>
    <property type="match status" value="1"/>
</dbReference>
<protein>
    <recommendedName>
        <fullName evidence="1">HTH cro/C1-type domain-containing protein</fullName>
    </recommendedName>
</protein>
<dbReference type="AlphaFoldDB" id="A0A1F7X2I7"/>
<accession>A0A1F7X2I7</accession>
<dbReference type="SUPFAM" id="SSF47413">
    <property type="entry name" value="lambda repressor-like DNA-binding domains"/>
    <property type="match status" value="1"/>
</dbReference>
<evidence type="ECO:0000313" key="3">
    <source>
        <dbReference type="Proteomes" id="UP000176939"/>
    </source>
</evidence>
<evidence type="ECO:0000259" key="1">
    <source>
        <dbReference type="PROSITE" id="PS50943"/>
    </source>
</evidence>
<organism evidence="2 3">
    <name type="scientific">Candidatus Woesebacteria bacterium RBG_13_36_22</name>
    <dbReference type="NCBI Taxonomy" id="1802478"/>
    <lineage>
        <taxon>Bacteria</taxon>
        <taxon>Candidatus Woeseibacteriota</taxon>
    </lineage>
</organism>
<dbReference type="GO" id="GO:0003677">
    <property type="term" value="F:DNA binding"/>
    <property type="evidence" value="ECO:0007669"/>
    <property type="project" value="InterPro"/>
</dbReference>
<dbReference type="InterPro" id="IPR010982">
    <property type="entry name" value="Lambda_DNA-bd_dom_sf"/>
</dbReference>